<dbReference type="RefSeq" id="XP_008619822.1">
    <property type="nucleotide sequence ID" value="XM_008621600.1"/>
</dbReference>
<dbReference type="EMBL" id="JH767222">
    <property type="protein sequence ID" value="EQC26779.1"/>
    <property type="molecule type" value="Genomic_DNA"/>
</dbReference>
<proteinExistence type="predicted"/>
<protein>
    <submittedName>
        <fullName evidence="2">Uncharacterized protein</fullName>
    </submittedName>
</protein>
<dbReference type="Proteomes" id="UP000030762">
    <property type="component" value="Unassembled WGS sequence"/>
</dbReference>
<dbReference type="InParanoid" id="T0PMY8"/>
<dbReference type="InterPro" id="IPR032675">
    <property type="entry name" value="LRR_dom_sf"/>
</dbReference>
<evidence type="ECO:0000313" key="3">
    <source>
        <dbReference type="Proteomes" id="UP000030762"/>
    </source>
</evidence>
<accession>T0PMY8</accession>
<keyword evidence="3" id="KW-1185">Reference proteome</keyword>
<sequence length="488" mass="53078">MNAKRRHLAPASVMAVDHIVHLIVQCISSPQDVVAFLRAIPAPLLSAPLTALLALLSTSSPTVLGHWPAMILERVDARCLDLALDALAALPAIRISSYEALERALTGRFPDLAAFTAAWPTKVTHLDHDIDADDVDDVRCFVTHCTHLDYMCVHVDAFAELLPFLPSSLRHVLLTGCGDDPFAPPRDDDNDNDDDDDHENGGSNLAPSLLQWLENGKNNNKHVSFDAKLGKAEAAAIANVLALTSSMATLEIDESHQLVQALLASTTPRLHVTSFLLHQASVRNAMLLVTRLHLTSLTRLEIEAVSDLGWVLPLLASMPHLEELALGYGQLHEIPDALSEATPRLRKLALSGVDVSDQAFDALFQWTSGLQQLRSAIFRGISLNRQRFSLQLMTPGQWVVAAGIDSLSLVSGQTMLAPSREGHAISGVTVSALVRALSHVINTTLRLAMNVKAETFKQVARDAWLDFGVAILPRDGSEYDLCSPDYCR</sequence>
<dbReference type="OrthoDB" id="10583420at2759"/>
<feature type="compositionally biased region" description="Acidic residues" evidence="1">
    <location>
        <begin position="188"/>
        <end position="198"/>
    </location>
</feature>
<evidence type="ECO:0000256" key="1">
    <source>
        <dbReference type="SAM" id="MobiDB-lite"/>
    </source>
</evidence>
<dbReference type="SUPFAM" id="SSF52047">
    <property type="entry name" value="RNI-like"/>
    <property type="match status" value="1"/>
</dbReference>
<dbReference type="GeneID" id="19956156"/>
<organism evidence="2 3">
    <name type="scientific">Saprolegnia diclina (strain VS20)</name>
    <dbReference type="NCBI Taxonomy" id="1156394"/>
    <lineage>
        <taxon>Eukaryota</taxon>
        <taxon>Sar</taxon>
        <taxon>Stramenopiles</taxon>
        <taxon>Oomycota</taxon>
        <taxon>Saprolegniomycetes</taxon>
        <taxon>Saprolegniales</taxon>
        <taxon>Saprolegniaceae</taxon>
        <taxon>Saprolegnia</taxon>
    </lineage>
</organism>
<feature type="region of interest" description="Disordered" evidence="1">
    <location>
        <begin position="180"/>
        <end position="205"/>
    </location>
</feature>
<gene>
    <name evidence="2" type="ORF">SDRG_15429</name>
</gene>
<dbReference type="AlphaFoldDB" id="T0PMY8"/>
<dbReference type="VEuPathDB" id="FungiDB:SDRG_15429"/>
<dbReference type="OMA" id="HWPAMIL"/>
<dbReference type="Gene3D" id="3.80.10.10">
    <property type="entry name" value="Ribonuclease Inhibitor"/>
    <property type="match status" value="1"/>
</dbReference>
<reference evidence="2 3" key="1">
    <citation type="submission" date="2012-04" db="EMBL/GenBank/DDBJ databases">
        <title>The Genome Sequence of Saprolegnia declina VS20.</title>
        <authorList>
            <consortium name="The Broad Institute Genome Sequencing Platform"/>
            <person name="Russ C."/>
            <person name="Nusbaum C."/>
            <person name="Tyler B."/>
            <person name="van West P."/>
            <person name="Dieguez-Uribeondo J."/>
            <person name="de Bruijn I."/>
            <person name="Tripathy S."/>
            <person name="Jiang R."/>
            <person name="Young S.K."/>
            <person name="Zeng Q."/>
            <person name="Gargeya S."/>
            <person name="Fitzgerald M."/>
            <person name="Haas B."/>
            <person name="Abouelleil A."/>
            <person name="Alvarado L."/>
            <person name="Arachchi H.M."/>
            <person name="Berlin A."/>
            <person name="Chapman S.B."/>
            <person name="Goldberg J."/>
            <person name="Griggs A."/>
            <person name="Gujja S."/>
            <person name="Hansen M."/>
            <person name="Howarth C."/>
            <person name="Imamovic A."/>
            <person name="Larimer J."/>
            <person name="McCowen C."/>
            <person name="Montmayeur A."/>
            <person name="Murphy C."/>
            <person name="Neiman D."/>
            <person name="Pearson M."/>
            <person name="Priest M."/>
            <person name="Roberts A."/>
            <person name="Saif S."/>
            <person name="Shea T."/>
            <person name="Sisk P."/>
            <person name="Sykes S."/>
            <person name="Wortman J."/>
            <person name="Nusbaum C."/>
            <person name="Birren B."/>
        </authorList>
    </citation>
    <scope>NUCLEOTIDE SEQUENCE [LARGE SCALE GENOMIC DNA]</scope>
    <source>
        <strain evidence="2 3">VS20</strain>
    </source>
</reference>
<name>T0PMY8_SAPDV</name>
<evidence type="ECO:0000313" key="2">
    <source>
        <dbReference type="EMBL" id="EQC26779.1"/>
    </source>
</evidence>